<dbReference type="PROSITE" id="PS50929">
    <property type="entry name" value="ABC_TM1F"/>
    <property type="match status" value="1"/>
</dbReference>
<dbReference type="InterPro" id="IPR005074">
    <property type="entry name" value="Peptidase_C39"/>
</dbReference>
<keyword evidence="13" id="KW-1185">Reference proteome</keyword>
<dbReference type="GO" id="GO:0005886">
    <property type="term" value="C:plasma membrane"/>
    <property type="evidence" value="ECO:0007669"/>
    <property type="project" value="UniProtKB-SubCell"/>
</dbReference>
<sequence length="720" mass="81037">MDYQKRIRTPTIIQMESTECGATVLSIILGYYQRYITAEEARTACGVSRDGSKLINILKAARNYGMDAYGANLDIDDLDQIAVPFIVYWEFNHFLVVEGFNQQKVFLNDPASGPRSVSWDEFDKGYTGIAVQMTPGEAFQKGGKPPPSLLRMLFWRLGKNQLPLVYLFLLTMALIIPKVSIPIFSKAFIDQVLINNQYELFKTIFVVLSFTSLASILLTWLQKRLLNRLQIKLEIVNTLHFIWHLLHVPMHYFQQRASGDIVERSNISEKIAKALSDEMITAGVSLLEMAIIILIVCFLSLPLGLSLLFFLSLNFIFLLITQKKLNNLSLSYSQNLGKLEAIQVNGIQQIESIKIAALEQHFFNRWISFYTKLVKTKADIMLIDQLGTTLPTLLGIVINVIMICLGAYLVIHGSITIGTIVAIQALILMLLVPFNSFIQFVNQLRQLKGDVVRLNDIIDTKVDSRFKEEEPLEQDLVIKNTGPILEVSNLVFGYSPLELPAIYNLSLQVAPSERVAIVGPSGGGKSTLAKLFCGLNKPWSGSITLNGLELERYSPQALSKFIAYVDQNILFIRGTLRDNLSLWDNSLSDEKMYEVLEQVNMYECIMARGGLGLMMTETGNMFSGGQKQCIEIARALLRSPKLLILDEATSALDPILEEKVYQRLKQSQSTIVVIAHRLSTITDSDRIFVIEEGELSQQGTHDSLMNQSGTYRTLMIREEM</sequence>
<feature type="domain" description="ABC transporter" evidence="9">
    <location>
        <begin position="485"/>
        <end position="717"/>
    </location>
</feature>
<evidence type="ECO:0000256" key="2">
    <source>
        <dbReference type="ARBA" id="ARBA00022692"/>
    </source>
</evidence>
<dbReference type="SUPFAM" id="SSF90123">
    <property type="entry name" value="ABC transporter transmembrane region"/>
    <property type="match status" value="1"/>
</dbReference>
<feature type="transmembrane region" description="Helical" evidence="8">
    <location>
        <begin position="289"/>
        <end position="320"/>
    </location>
</feature>
<accession>A0A078KSZ0</accession>
<feature type="domain" description="ABC transmembrane type-1" evidence="10">
    <location>
        <begin position="167"/>
        <end position="446"/>
    </location>
</feature>
<dbReference type="InterPro" id="IPR003439">
    <property type="entry name" value="ABC_transporter-like_ATP-bd"/>
</dbReference>
<dbReference type="GO" id="GO:0005524">
    <property type="term" value="F:ATP binding"/>
    <property type="evidence" value="ECO:0007669"/>
    <property type="project" value="UniProtKB-KW"/>
</dbReference>
<feature type="domain" description="Peptidase C39" evidence="11">
    <location>
        <begin position="14"/>
        <end position="133"/>
    </location>
</feature>
<dbReference type="GO" id="GO:0006508">
    <property type="term" value="P:proteolysis"/>
    <property type="evidence" value="ECO:0007669"/>
    <property type="project" value="InterPro"/>
</dbReference>
<name>A0A078KSZ0_9GAMM</name>
<dbReference type="STRING" id="1034943.BN59_01833"/>
<dbReference type="SMART" id="SM00382">
    <property type="entry name" value="AAA"/>
    <property type="match status" value="1"/>
</dbReference>
<keyword evidence="6 8" id="KW-1133">Transmembrane helix</keyword>
<evidence type="ECO:0000256" key="8">
    <source>
        <dbReference type="SAM" id="Phobius"/>
    </source>
</evidence>
<keyword evidence="5 12" id="KW-0067">ATP-binding</keyword>
<dbReference type="Proteomes" id="UP000044071">
    <property type="component" value="Unassembled WGS sequence"/>
</dbReference>
<dbReference type="eggNOG" id="COG2274">
    <property type="taxonomic scope" value="Bacteria"/>
</dbReference>
<reference evidence="12 13" key="1">
    <citation type="submission" date="2014-06" db="EMBL/GenBank/DDBJ databases">
        <authorList>
            <person name="Urmite Genomes Urmite Genomes"/>
        </authorList>
    </citation>
    <scope>NUCLEOTIDE SEQUENCE [LARGE SCALE GENOMIC DNA]</scope>
</reference>
<dbReference type="PROSITE" id="PS00211">
    <property type="entry name" value="ABC_TRANSPORTER_1"/>
    <property type="match status" value="1"/>
</dbReference>
<evidence type="ECO:0000259" key="10">
    <source>
        <dbReference type="PROSITE" id="PS50929"/>
    </source>
</evidence>
<comment type="subcellular location">
    <subcellularLocation>
        <location evidence="1">Cell membrane</location>
        <topology evidence="1">Multi-pass membrane protein</topology>
    </subcellularLocation>
</comment>
<dbReference type="GO" id="GO:0015421">
    <property type="term" value="F:ABC-type oligopeptide transporter activity"/>
    <property type="evidence" value="ECO:0007669"/>
    <property type="project" value="TreeGrafter"/>
</dbReference>
<evidence type="ECO:0000256" key="5">
    <source>
        <dbReference type="ARBA" id="ARBA00022840"/>
    </source>
</evidence>
<evidence type="ECO:0000256" key="6">
    <source>
        <dbReference type="ARBA" id="ARBA00022989"/>
    </source>
</evidence>
<feature type="transmembrane region" description="Helical" evidence="8">
    <location>
        <begin position="204"/>
        <end position="221"/>
    </location>
</feature>
<dbReference type="Pfam" id="PF00005">
    <property type="entry name" value="ABC_tran"/>
    <property type="match status" value="1"/>
</dbReference>
<gene>
    <name evidence="12" type="primary">lagD</name>
    <name evidence="12" type="ORF">BN59_01833</name>
</gene>
<dbReference type="MEROPS" id="C39.005"/>
<evidence type="ECO:0000256" key="4">
    <source>
        <dbReference type="ARBA" id="ARBA00022801"/>
    </source>
</evidence>
<dbReference type="Pfam" id="PF00664">
    <property type="entry name" value="ABC_membrane"/>
    <property type="match status" value="1"/>
</dbReference>
<feature type="transmembrane region" description="Helical" evidence="8">
    <location>
        <begin position="164"/>
        <end position="184"/>
    </location>
</feature>
<feature type="transmembrane region" description="Helical" evidence="8">
    <location>
        <begin position="390"/>
        <end position="411"/>
    </location>
</feature>
<evidence type="ECO:0000259" key="9">
    <source>
        <dbReference type="PROSITE" id="PS50893"/>
    </source>
</evidence>
<evidence type="ECO:0000313" key="13">
    <source>
        <dbReference type="Proteomes" id="UP000044071"/>
    </source>
</evidence>
<dbReference type="InterPro" id="IPR036640">
    <property type="entry name" value="ABC1_TM_sf"/>
</dbReference>
<dbReference type="InterPro" id="IPR003593">
    <property type="entry name" value="AAA+_ATPase"/>
</dbReference>
<evidence type="ECO:0000256" key="7">
    <source>
        <dbReference type="ARBA" id="ARBA00023136"/>
    </source>
</evidence>
<keyword evidence="2 8" id="KW-0812">Transmembrane</keyword>
<dbReference type="GO" id="GO:0016887">
    <property type="term" value="F:ATP hydrolysis activity"/>
    <property type="evidence" value="ECO:0007669"/>
    <property type="project" value="InterPro"/>
</dbReference>
<evidence type="ECO:0000259" key="11">
    <source>
        <dbReference type="PROSITE" id="PS50990"/>
    </source>
</evidence>
<protein>
    <submittedName>
        <fullName evidence="12">Lactococcin-G-processing and transport ATP-binding protein LagD</fullName>
    </submittedName>
</protein>
<dbReference type="EMBL" id="CCSB01000002">
    <property type="protein sequence ID" value="CDZ77550.1"/>
    <property type="molecule type" value="Genomic_DNA"/>
</dbReference>
<dbReference type="PROSITE" id="PS50990">
    <property type="entry name" value="PEPTIDASE_C39"/>
    <property type="match status" value="1"/>
</dbReference>
<dbReference type="AlphaFoldDB" id="A0A078KSZ0"/>
<dbReference type="InterPro" id="IPR011527">
    <property type="entry name" value="ABC1_TM_dom"/>
</dbReference>
<dbReference type="PANTHER" id="PTHR43394">
    <property type="entry name" value="ATP-DEPENDENT PERMEASE MDL1, MITOCHONDRIAL"/>
    <property type="match status" value="1"/>
</dbReference>
<evidence type="ECO:0000313" key="12">
    <source>
        <dbReference type="EMBL" id="CDZ77550.1"/>
    </source>
</evidence>
<dbReference type="GO" id="GO:0008233">
    <property type="term" value="F:peptidase activity"/>
    <property type="evidence" value="ECO:0007669"/>
    <property type="project" value="InterPro"/>
</dbReference>
<organism evidence="12 13">
    <name type="scientific">Legionella massiliensis</name>
    <dbReference type="NCBI Taxonomy" id="1034943"/>
    <lineage>
        <taxon>Bacteria</taxon>
        <taxon>Pseudomonadati</taxon>
        <taxon>Pseudomonadota</taxon>
        <taxon>Gammaproteobacteria</taxon>
        <taxon>Legionellales</taxon>
        <taxon>Legionellaceae</taxon>
        <taxon>Legionella</taxon>
    </lineage>
</organism>
<dbReference type="InterPro" id="IPR039421">
    <property type="entry name" value="Type_1_exporter"/>
</dbReference>
<dbReference type="SUPFAM" id="SSF52540">
    <property type="entry name" value="P-loop containing nucleoside triphosphate hydrolases"/>
    <property type="match status" value="1"/>
</dbReference>
<proteinExistence type="predicted"/>
<evidence type="ECO:0000256" key="3">
    <source>
        <dbReference type="ARBA" id="ARBA00022741"/>
    </source>
</evidence>
<dbReference type="InterPro" id="IPR027417">
    <property type="entry name" value="P-loop_NTPase"/>
</dbReference>
<dbReference type="OrthoDB" id="9806127at2"/>
<dbReference type="PROSITE" id="PS50893">
    <property type="entry name" value="ABC_TRANSPORTER_2"/>
    <property type="match status" value="1"/>
</dbReference>
<dbReference type="Gene3D" id="3.40.50.300">
    <property type="entry name" value="P-loop containing nucleotide triphosphate hydrolases"/>
    <property type="match status" value="1"/>
</dbReference>
<dbReference type="PANTHER" id="PTHR43394:SF1">
    <property type="entry name" value="ATP-BINDING CASSETTE SUB-FAMILY B MEMBER 10, MITOCHONDRIAL"/>
    <property type="match status" value="1"/>
</dbReference>
<dbReference type="Gene3D" id="3.90.70.10">
    <property type="entry name" value="Cysteine proteinases"/>
    <property type="match status" value="1"/>
</dbReference>
<evidence type="ECO:0000256" key="1">
    <source>
        <dbReference type="ARBA" id="ARBA00004651"/>
    </source>
</evidence>
<keyword evidence="3" id="KW-0547">Nucleotide-binding</keyword>
<feature type="transmembrane region" description="Helical" evidence="8">
    <location>
        <begin position="417"/>
        <end position="438"/>
    </location>
</feature>
<dbReference type="InterPro" id="IPR017871">
    <property type="entry name" value="ABC_transporter-like_CS"/>
</dbReference>
<dbReference type="Pfam" id="PF03412">
    <property type="entry name" value="Peptidase_C39"/>
    <property type="match status" value="1"/>
</dbReference>
<keyword evidence="7 8" id="KW-0472">Membrane</keyword>
<dbReference type="Gene3D" id="1.20.1560.10">
    <property type="entry name" value="ABC transporter type 1, transmembrane domain"/>
    <property type="match status" value="1"/>
</dbReference>
<keyword evidence="4" id="KW-0378">Hydrolase</keyword>
<dbReference type="RefSeq" id="WP_043874069.1">
    <property type="nucleotide sequence ID" value="NZ_CCVW01000002.1"/>
</dbReference>